<accession>A0A518ERN7</accession>
<name>A0A518ERN7_9BACT</name>
<reference evidence="2 3" key="1">
    <citation type="submission" date="2019-02" db="EMBL/GenBank/DDBJ databases">
        <title>Deep-cultivation of Planctomycetes and their phenomic and genomic characterization uncovers novel biology.</title>
        <authorList>
            <person name="Wiegand S."/>
            <person name="Jogler M."/>
            <person name="Boedeker C."/>
            <person name="Pinto D."/>
            <person name="Vollmers J."/>
            <person name="Rivas-Marin E."/>
            <person name="Kohn T."/>
            <person name="Peeters S.H."/>
            <person name="Heuer A."/>
            <person name="Rast P."/>
            <person name="Oberbeckmann S."/>
            <person name="Bunk B."/>
            <person name="Jeske O."/>
            <person name="Meyerdierks A."/>
            <person name="Storesund J.E."/>
            <person name="Kallscheuer N."/>
            <person name="Luecker S."/>
            <person name="Lage O.M."/>
            <person name="Pohl T."/>
            <person name="Merkel B.J."/>
            <person name="Hornburger P."/>
            <person name="Mueller R.-W."/>
            <person name="Bruemmer F."/>
            <person name="Labrenz M."/>
            <person name="Spormann A.M."/>
            <person name="Op den Camp H."/>
            <person name="Overmann J."/>
            <person name="Amann R."/>
            <person name="Jetten M.S.M."/>
            <person name="Mascher T."/>
            <person name="Medema M.H."/>
            <person name="Devos D.P."/>
            <person name="Kaster A.-K."/>
            <person name="Ovreas L."/>
            <person name="Rohde M."/>
            <person name="Galperin M.Y."/>
            <person name="Jogler C."/>
        </authorList>
    </citation>
    <scope>NUCLEOTIDE SEQUENCE [LARGE SCALE GENOMIC DNA]</scope>
    <source>
        <strain evidence="2 3">Poly30</strain>
    </source>
</reference>
<feature type="transmembrane region" description="Helical" evidence="1">
    <location>
        <begin position="33"/>
        <end position="54"/>
    </location>
</feature>
<protein>
    <submittedName>
        <fullName evidence="2">Uncharacterized protein</fullName>
    </submittedName>
</protein>
<keyword evidence="3" id="KW-1185">Reference proteome</keyword>
<sequence>MTDRFTTTVPVPPSSLASARSLIAARTSPVSPAWMAALLVVSAGGGLFLASVWATEPEPLPARTNVAFGLCLVIAFSWSAFAVHGLLRRRSLLVHQRVIAASMGLVFSSAFTLLGLAVTIPQNQDGRAVLVGSTGGSFIAVASVLLVRAVAARRELNDARAALMESGPPSH</sequence>
<dbReference type="Proteomes" id="UP000320390">
    <property type="component" value="Chromosome"/>
</dbReference>
<proteinExistence type="predicted"/>
<evidence type="ECO:0000313" key="2">
    <source>
        <dbReference type="EMBL" id="QDV06761.1"/>
    </source>
</evidence>
<feature type="transmembrane region" description="Helical" evidence="1">
    <location>
        <begin position="99"/>
        <end position="120"/>
    </location>
</feature>
<evidence type="ECO:0000313" key="3">
    <source>
        <dbReference type="Proteomes" id="UP000320390"/>
    </source>
</evidence>
<keyword evidence="1" id="KW-1133">Transmembrane helix</keyword>
<gene>
    <name evidence="2" type="ORF">Poly30_22760</name>
</gene>
<dbReference type="RefSeq" id="WP_145197220.1">
    <property type="nucleotide sequence ID" value="NZ_CP036434.1"/>
</dbReference>
<dbReference type="OrthoDB" id="6059373at2"/>
<dbReference type="AlphaFoldDB" id="A0A518ERN7"/>
<keyword evidence="1" id="KW-0472">Membrane</keyword>
<organism evidence="2 3">
    <name type="scientific">Saltatorellus ferox</name>
    <dbReference type="NCBI Taxonomy" id="2528018"/>
    <lineage>
        <taxon>Bacteria</taxon>
        <taxon>Pseudomonadati</taxon>
        <taxon>Planctomycetota</taxon>
        <taxon>Planctomycetia</taxon>
        <taxon>Planctomycetia incertae sedis</taxon>
        <taxon>Saltatorellus</taxon>
    </lineage>
</organism>
<keyword evidence="1" id="KW-0812">Transmembrane</keyword>
<dbReference type="EMBL" id="CP036434">
    <property type="protein sequence ID" value="QDV06761.1"/>
    <property type="molecule type" value="Genomic_DNA"/>
</dbReference>
<feature type="transmembrane region" description="Helical" evidence="1">
    <location>
        <begin position="126"/>
        <end position="147"/>
    </location>
</feature>
<feature type="transmembrane region" description="Helical" evidence="1">
    <location>
        <begin position="66"/>
        <end position="87"/>
    </location>
</feature>
<evidence type="ECO:0000256" key="1">
    <source>
        <dbReference type="SAM" id="Phobius"/>
    </source>
</evidence>